<evidence type="ECO:0000313" key="1">
    <source>
        <dbReference type="EMBL" id="NHC36392.1"/>
    </source>
</evidence>
<gene>
    <name evidence="1" type="ORF">QH73_0017350</name>
</gene>
<evidence type="ECO:0000313" key="2">
    <source>
        <dbReference type="Proteomes" id="UP000031532"/>
    </source>
</evidence>
<dbReference type="OrthoDB" id="518209at2"/>
<dbReference type="AlphaFoldDB" id="A0A9X5I6D0"/>
<sequence>MSEPHEDKSDRLLDELSDREQESVVGGFGWEDFFGSFFFQKTDIDTFADAQDKFTDGSSISRRTSYKLSQITLAFTMPFFGGSGRRRSRSSSSRMRNIFNLFQSFWDS</sequence>
<dbReference type="EMBL" id="JTJC03000004">
    <property type="protein sequence ID" value="NHC36392.1"/>
    <property type="molecule type" value="Genomic_DNA"/>
</dbReference>
<accession>A0A9X5I6D0</accession>
<protein>
    <submittedName>
        <fullName evidence="1">Uncharacterized protein</fullName>
    </submittedName>
</protein>
<organism evidence="1 2">
    <name type="scientific">Scytonema millei VB511283</name>
    <dbReference type="NCBI Taxonomy" id="1245923"/>
    <lineage>
        <taxon>Bacteria</taxon>
        <taxon>Bacillati</taxon>
        <taxon>Cyanobacteriota</taxon>
        <taxon>Cyanophyceae</taxon>
        <taxon>Nostocales</taxon>
        <taxon>Scytonemataceae</taxon>
        <taxon>Scytonema</taxon>
    </lineage>
</organism>
<proteinExistence type="predicted"/>
<dbReference type="RefSeq" id="WP_039716952.1">
    <property type="nucleotide sequence ID" value="NZ_JTJC03000004.1"/>
</dbReference>
<dbReference type="Proteomes" id="UP000031532">
    <property type="component" value="Unassembled WGS sequence"/>
</dbReference>
<comment type="caution">
    <text evidence="1">The sequence shown here is derived from an EMBL/GenBank/DDBJ whole genome shotgun (WGS) entry which is preliminary data.</text>
</comment>
<keyword evidence="2" id="KW-1185">Reference proteome</keyword>
<reference evidence="1 2" key="1">
    <citation type="journal article" date="2015" name="Genome Announc.">
        <title>Draft Genome Sequence of the Terrestrial Cyanobacterium Scytonema millei VB511283, Isolated from Eastern India.</title>
        <authorList>
            <person name="Sen D."/>
            <person name="Chandrababunaidu M.M."/>
            <person name="Singh D."/>
            <person name="Sanghi N."/>
            <person name="Ghorai A."/>
            <person name="Mishra G.P."/>
            <person name="Madduluri M."/>
            <person name="Adhikary S.P."/>
            <person name="Tripathy S."/>
        </authorList>
    </citation>
    <scope>NUCLEOTIDE SEQUENCE [LARGE SCALE GENOMIC DNA]</scope>
    <source>
        <strain evidence="1 2">VB511283</strain>
    </source>
</reference>
<name>A0A9X5I6D0_9CYAN</name>